<feature type="compositionally biased region" description="Basic and acidic residues" evidence="1">
    <location>
        <begin position="1"/>
        <end position="12"/>
    </location>
</feature>
<gene>
    <name evidence="2" type="ORF">SAMN05428964_101812</name>
</gene>
<name>A0A285RHS8_9PROT</name>
<proteinExistence type="predicted"/>
<reference evidence="2 3" key="1">
    <citation type="submission" date="2017-08" db="EMBL/GenBank/DDBJ databases">
        <authorList>
            <person name="de Groot N.N."/>
        </authorList>
    </citation>
    <scope>NUCLEOTIDE SEQUENCE [LARGE SCALE GENOMIC DNA]</scope>
    <source>
        <strain evidence="2 3">USBA 78</strain>
    </source>
</reference>
<accession>A0A285RHS8</accession>
<evidence type="ECO:0000256" key="1">
    <source>
        <dbReference type="SAM" id="MobiDB-lite"/>
    </source>
</evidence>
<feature type="compositionally biased region" description="Low complexity" evidence="1">
    <location>
        <begin position="23"/>
        <end position="39"/>
    </location>
</feature>
<feature type="compositionally biased region" description="Pro residues" evidence="1">
    <location>
        <begin position="40"/>
        <end position="51"/>
    </location>
</feature>
<dbReference type="EMBL" id="OBMM01000001">
    <property type="protein sequence ID" value="SOB93685.1"/>
    <property type="molecule type" value="Genomic_DNA"/>
</dbReference>
<organism evidence="2 3">
    <name type="scientific">Thalassospira xiamenensis</name>
    <dbReference type="NCBI Taxonomy" id="220697"/>
    <lineage>
        <taxon>Bacteria</taxon>
        <taxon>Pseudomonadati</taxon>
        <taxon>Pseudomonadota</taxon>
        <taxon>Alphaproteobacteria</taxon>
        <taxon>Rhodospirillales</taxon>
        <taxon>Thalassospiraceae</taxon>
        <taxon>Thalassospira</taxon>
    </lineage>
</organism>
<evidence type="ECO:0000313" key="3">
    <source>
        <dbReference type="Proteomes" id="UP000219068"/>
    </source>
</evidence>
<dbReference type="AlphaFoldDB" id="A0A285RHS8"/>
<sequence length="165" mass="17999">MQDRYPHMHRDMNPQGQGHPKLQLHPRLQQQSHLHQPLKLQPPAPPQPPNPGQQFYAASCKAQPVNPARIYAAPCTASLPHAATVAAKRATRTAKTKAAAAVQIRTAAAATAKGPHLQRNPQRPNLDRPFYAASCKAHPTNPARIYAAPCNWMPASLPKTSRITS</sequence>
<feature type="region of interest" description="Disordered" evidence="1">
    <location>
        <begin position="1"/>
        <end position="54"/>
    </location>
</feature>
<protein>
    <submittedName>
        <fullName evidence="2">Uncharacterized protein</fullName>
    </submittedName>
</protein>
<dbReference type="Proteomes" id="UP000219068">
    <property type="component" value="Unassembled WGS sequence"/>
</dbReference>
<evidence type="ECO:0000313" key="2">
    <source>
        <dbReference type="EMBL" id="SOB93685.1"/>
    </source>
</evidence>